<dbReference type="AlphaFoldDB" id="A0A1G9V9N6"/>
<evidence type="ECO:0000313" key="2">
    <source>
        <dbReference type="EMBL" id="SDM68871.1"/>
    </source>
</evidence>
<reference evidence="2 3" key="1">
    <citation type="submission" date="2016-10" db="EMBL/GenBank/DDBJ databases">
        <authorList>
            <person name="de Groot N.N."/>
        </authorList>
    </citation>
    <scope>NUCLEOTIDE SEQUENCE [LARGE SCALE GENOMIC DNA]</scope>
    <source>
        <strain evidence="2 3">DSM 21668</strain>
    </source>
</reference>
<keyword evidence="1" id="KW-0732">Signal</keyword>
<dbReference type="OrthoDB" id="963389at2"/>
<dbReference type="EMBL" id="FNGS01000008">
    <property type="protein sequence ID" value="SDM68871.1"/>
    <property type="molecule type" value="Genomic_DNA"/>
</dbReference>
<feature type="signal peptide" evidence="1">
    <location>
        <begin position="1"/>
        <end position="19"/>
    </location>
</feature>
<organism evidence="2 3">
    <name type="scientific">Siphonobacter aquaeclarae</name>
    <dbReference type="NCBI Taxonomy" id="563176"/>
    <lineage>
        <taxon>Bacteria</taxon>
        <taxon>Pseudomonadati</taxon>
        <taxon>Bacteroidota</taxon>
        <taxon>Cytophagia</taxon>
        <taxon>Cytophagales</taxon>
        <taxon>Cytophagaceae</taxon>
        <taxon>Siphonobacter</taxon>
    </lineage>
</organism>
<gene>
    <name evidence="2" type="ORF">SAMN04488090_4022</name>
</gene>
<evidence type="ECO:0000256" key="1">
    <source>
        <dbReference type="SAM" id="SignalP"/>
    </source>
</evidence>
<name>A0A1G9V9N6_9BACT</name>
<feature type="chain" id="PRO_5011467084" description="Lipoprotein" evidence="1">
    <location>
        <begin position="20"/>
        <end position="157"/>
    </location>
</feature>
<dbReference type="STRING" id="563176.SAMN04488090_4022"/>
<protein>
    <recommendedName>
        <fullName evidence="4">Lipoprotein</fullName>
    </recommendedName>
</protein>
<dbReference type="Proteomes" id="UP000198901">
    <property type="component" value="Unassembled WGS sequence"/>
</dbReference>
<dbReference type="RefSeq" id="WP_093207212.1">
    <property type="nucleotide sequence ID" value="NZ_FNGS01000008.1"/>
</dbReference>
<keyword evidence="3" id="KW-1185">Reference proteome</keyword>
<evidence type="ECO:0008006" key="4">
    <source>
        <dbReference type="Google" id="ProtNLM"/>
    </source>
</evidence>
<evidence type="ECO:0000313" key="3">
    <source>
        <dbReference type="Proteomes" id="UP000198901"/>
    </source>
</evidence>
<sequence>MLRSLFALILLGLTSCVQIQSNTRSGQLPSFRKMLVVLERPQDEVRESRQLLKECPEGYTLCTVSYHPTLSFEDLPEFVRKQNEACQAQATLIITRIPFAARDYAYTAGHGTGYTFQLELQSLPDALPIWKARIASQTEKIPARAIFRKLQQDGLLR</sequence>
<proteinExistence type="predicted"/>
<dbReference type="PROSITE" id="PS51257">
    <property type="entry name" value="PROKAR_LIPOPROTEIN"/>
    <property type="match status" value="1"/>
</dbReference>
<accession>A0A1G9V9N6</accession>